<dbReference type="Gene3D" id="1.10.30.50">
    <property type="match status" value="1"/>
</dbReference>
<dbReference type="KEGG" id="ajg:KKR91_08725"/>
<dbReference type="InterPro" id="IPR003870">
    <property type="entry name" value="DUF222"/>
</dbReference>
<dbReference type="GO" id="GO:0003676">
    <property type="term" value="F:nucleic acid binding"/>
    <property type="evidence" value="ECO:0007669"/>
    <property type="project" value="InterPro"/>
</dbReference>
<evidence type="ECO:0000313" key="5">
    <source>
        <dbReference type="Proteomes" id="UP000676885"/>
    </source>
</evidence>
<dbReference type="GO" id="GO:0004519">
    <property type="term" value="F:endonuclease activity"/>
    <property type="evidence" value="ECO:0007669"/>
    <property type="project" value="UniProtKB-KW"/>
</dbReference>
<proteinExistence type="inferred from homology"/>
<evidence type="ECO:0000259" key="3">
    <source>
        <dbReference type="SMART" id="SM00507"/>
    </source>
</evidence>
<dbReference type="Pfam" id="PF02720">
    <property type="entry name" value="DUF222"/>
    <property type="match status" value="1"/>
</dbReference>
<organism evidence="4 5">
    <name type="scientific">Arthrobacter jiangjiafuii</name>
    <dbReference type="NCBI Taxonomy" id="2817475"/>
    <lineage>
        <taxon>Bacteria</taxon>
        <taxon>Bacillati</taxon>
        <taxon>Actinomycetota</taxon>
        <taxon>Actinomycetes</taxon>
        <taxon>Micrococcales</taxon>
        <taxon>Micrococcaceae</taxon>
        <taxon>Arthrobacter</taxon>
    </lineage>
</organism>
<keyword evidence="4" id="KW-0255">Endonuclease</keyword>
<dbReference type="GO" id="GO:0008270">
    <property type="term" value="F:zinc ion binding"/>
    <property type="evidence" value="ECO:0007669"/>
    <property type="project" value="InterPro"/>
</dbReference>
<evidence type="ECO:0000313" key="4">
    <source>
        <dbReference type="EMBL" id="QWC08650.1"/>
    </source>
</evidence>
<comment type="similarity">
    <text evidence="1">Belongs to the Rv1128c/1148c/1588c/1702c/1945/3466 family.</text>
</comment>
<feature type="region of interest" description="Disordered" evidence="2">
    <location>
        <begin position="1"/>
        <end position="25"/>
    </location>
</feature>
<feature type="compositionally biased region" description="Gly residues" evidence="2">
    <location>
        <begin position="11"/>
        <end position="25"/>
    </location>
</feature>
<name>A0A975M2C1_9MICC</name>
<feature type="region of interest" description="Disordered" evidence="2">
    <location>
        <begin position="475"/>
        <end position="521"/>
    </location>
</feature>
<sequence>MEEDSRFPGTNAGGDDGGRVAGGGAADGGAVGEAAAARSRSVFDAGLDSFTGSLVLQGVEVLDQDQAGVVLTRLDQLGRWVQAQQAKVLHRIEGIFRDEMFFASGKLEPGLAFSLAAEEAATILGIPTGTAAMRMNEAGTLCETHTATLVKLESGALSYGHVQTVLDQSQNIPAAELPGFEAELLGVAVAGQTGSQFRVKARRLRESKYPETIQKRQRTAFEKRRVVLDPGCDGMSWLSASLPAEKAQAIFTQLSKAARGERSAGDPRMVDQLRADILEDLLLDRGGRDTSCGPSCGEKGVGGRKTGSGTTGGKTIGRTTRNRARARARTEILVLINAETLFGADEQPAELHGYGPISPETARRMAREAAKWTPVERDPVTDEILRVGRRRKVPAGLQRWLRARDGTCRFPGCRSNAVISEIDHTRPWAQGGATDHDNLEHLCRRHHMFKTEGFWKACQPAAGIIEWTSPGGRTYRTEPHLTYNSETYNSEPPGEFKPPMSNPVGSGAADPDDYSGDPPPF</sequence>
<dbReference type="AlphaFoldDB" id="A0A975M2C1"/>
<dbReference type="InterPro" id="IPR003615">
    <property type="entry name" value="HNH_nuc"/>
</dbReference>
<reference evidence="4 5" key="1">
    <citation type="submission" date="2021-05" db="EMBL/GenBank/DDBJ databases">
        <title>Novel species in genus Arthrobacter.</title>
        <authorList>
            <person name="Zhang G."/>
        </authorList>
    </citation>
    <scope>NUCLEOTIDE SEQUENCE [LARGE SCALE GENOMIC DNA]</scope>
    <source>
        <strain evidence="5">zg-ZUI227</strain>
    </source>
</reference>
<feature type="domain" description="HNH nuclease" evidence="3">
    <location>
        <begin position="396"/>
        <end position="448"/>
    </location>
</feature>
<dbReference type="InterPro" id="IPR002711">
    <property type="entry name" value="HNH"/>
</dbReference>
<dbReference type="RefSeq" id="WP_210228721.1">
    <property type="nucleotide sequence ID" value="NZ_CP076022.1"/>
</dbReference>
<accession>A0A975M2C1</accession>
<evidence type="ECO:0000256" key="1">
    <source>
        <dbReference type="ARBA" id="ARBA00023450"/>
    </source>
</evidence>
<keyword evidence="4" id="KW-0378">Hydrolase</keyword>
<gene>
    <name evidence="4" type="ORF">KKR91_08725</name>
</gene>
<evidence type="ECO:0000256" key="2">
    <source>
        <dbReference type="SAM" id="MobiDB-lite"/>
    </source>
</evidence>
<dbReference type="Pfam" id="PF01844">
    <property type="entry name" value="HNH"/>
    <property type="match status" value="1"/>
</dbReference>
<feature type="compositionally biased region" description="Gly residues" evidence="2">
    <location>
        <begin position="299"/>
        <end position="315"/>
    </location>
</feature>
<dbReference type="EMBL" id="CP076022">
    <property type="protein sequence ID" value="QWC08650.1"/>
    <property type="molecule type" value="Genomic_DNA"/>
</dbReference>
<feature type="region of interest" description="Disordered" evidence="2">
    <location>
        <begin position="293"/>
        <end position="323"/>
    </location>
</feature>
<keyword evidence="4" id="KW-0540">Nuclease</keyword>
<protein>
    <submittedName>
        <fullName evidence="4">HNH endonuclease</fullName>
    </submittedName>
</protein>
<keyword evidence="5" id="KW-1185">Reference proteome</keyword>
<dbReference type="CDD" id="cd00085">
    <property type="entry name" value="HNHc"/>
    <property type="match status" value="1"/>
</dbReference>
<dbReference type="Proteomes" id="UP000676885">
    <property type="component" value="Chromosome"/>
</dbReference>
<dbReference type="SMART" id="SM00507">
    <property type="entry name" value="HNHc"/>
    <property type="match status" value="1"/>
</dbReference>